<dbReference type="AlphaFoldDB" id="M0I0P0"/>
<gene>
    <name evidence="1" type="ORF">C453_00935</name>
</gene>
<proteinExistence type="predicted"/>
<dbReference type="PATRIC" id="fig|1230453.4.peg.172"/>
<name>M0I0P0_HALEO</name>
<dbReference type="OrthoDB" id="338099at2157"/>
<dbReference type="EMBL" id="AOLK01000004">
    <property type="protein sequence ID" value="ELZ88964.1"/>
    <property type="molecule type" value="Genomic_DNA"/>
</dbReference>
<keyword evidence="2" id="KW-1185">Reference proteome</keyword>
<reference evidence="1 2" key="1">
    <citation type="journal article" date="2014" name="PLoS Genet.">
        <title>Phylogenetically driven sequencing of extremely halophilic archaea reveals strategies for static and dynamic osmo-response.</title>
        <authorList>
            <person name="Becker E.A."/>
            <person name="Seitzer P.M."/>
            <person name="Tritt A."/>
            <person name="Larsen D."/>
            <person name="Krusor M."/>
            <person name="Yao A.I."/>
            <person name="Wu D."/>
            <person name="Madern D."/>
            <person name="Eisen J.A."/>
            <person name="Darling A.E."/>
            <person name="Facciotti M.T."/>
        </authorList>
    </citation>
    <scope>NUCLEOTIDE SEQUENCE [LARGE SCALE GENOMIC DNA]</scope>
    <source>
        <strain evidence="1 2">ATCC BAA-1513</strain>
    </source>
</reference>
<sequence length="306" mass="34992">MKRRQYLRNATVAALLPSTSATAVSATKSSNRDEFKRIIKGTFNELPDERKDLELVLEQISHEIHQNFEPLTWESVSESTDSLKSLSANLRRTERLIGVLHQYDTAIYIEDDWVALARGKIGPVVRYLPLLGSFNNLYESAERLDIAVKKADSSSREVEPDEYEQFAFALLAFTIEIGLFQFGAPYKMAWRGTRFVSNRTLLRLGRHVDSKLIALAMSELHWKIRETIYEEVNKENLSSSLELITYLLSELSSLEDFAEQEGISQKYMNRVNLDLSEDNLREIPEIKKRLEESGPLGGFLDGILKL</sequence>
<evidence type="ECO:0000313" key="1">
    <source>
        <dbReference type="EMBL" id="ELZ88964.1"/>
    </source>
</evidence>
<comment type="caution">
    <text evidence="1">The sequence shown here is derived from an EMBL/GenBank/DDBJ whole genome shotgun (WGS) entry which is preliminary data.</text>
</comment>
<accession>M0I0P0</accession>
<dbReference type="Proteomes" id="UP000011612">
    <property type="component" value="Unassembled WGS sequence"/>
</dbReference>
<protein>
    <submittedName>
        <fullName evidence="1">Uncharacterized protein</fullName>
    </submittedName>
</protein>
<organism evidence="1 2">
    <name type="scientific">Haloferax elongans ATCC BAA-1513</name>
    <dbReference type="NCBI Taxonomy" id="1230453"/>
    <lineage>
        <taxon>Archaea</taxon>
        <taxon>Methanobacteriati</taxon>
        <taxon>Methanobacteriota</taxon>
        <taxon>Stenosarchaea group</taxon>
        <taxon>Halobacteria</taxon>
        <taxon>Halobacteriales</taxon>
        <taxon>Haloferacaceae</taxon>
        <taxon>Haloferax</taxon>
    </lineage>
</organism>
<dbReference type="RefSeq" id="WP_008322092.1">
    <property type="nucleotide sequence ID" value="NZ_AOLK01000004.1"/>
</dbReference>
<evidence type="ECO:0000313" key="2">
    <source>
        <dbReference type="Proteomes" id="UP000011612"/>
    </source>
</evidence>